<protein>
    <recommendedName>
        <fullName evidence="2">AAA+ ATPase domain-containing protein</fullName>
    </recommendedName>
</protein>
<name>A0A1F6NPQ3_9BACT</name>
<dbReference type="InterPro" id="IPR050921">
    <property type="entry name" value="T4SS_GSP_E_ATPase"/>
</dbReference>
<reference evidence="3 4" key="1">
    <citation type="journal article" date="2016" name="Nat. Commun.">
        <title>Thousands of microbial genomes shed light on interconnected biogeochemical processes in an aquifer system.</title>
        <authorList>
            <person name="Anantharaman K."/>
            <person name="Brown C.T."/>
            <person name="Hug L.A."/>
            <person name="Sharon I."/>
            <person name="Castelle C.J."/>
            <person name="Probst A.J."/>
            <person name="Thomas B.C."/>
            <person name="Singh A."/>
            <person name="Wilkins M.J."/>
            <person name="Karaoz U."/>
            <person name="Brodie E.L."/>
            <person name="Williams K.H."/>
            <person name="Hubbard S.S."/>
            <person name="Banfield J.F."/>
        </authorList>
    </citation>
    <scope>NUCLEOTIDE SEQUENCE [LARGE SCALE GENOMIC DNA]</scope>
</reference>
<dbReference type="InterPro" id="IPR027417">
    <property type="entry name" value="P-loop_NTPase"/>
</dbReference>
<organism evidence="3 4">
    <name type="scientific">Candidatus Magasanikbacteria bacterium RIFOXYC12_FULL_33_11</name>
    <dbReference type="NCBI Taxonomy" id="1798701"/>
    <lineage>
        <taxon>Bacteria</taxon>
        <taxon>Candidatus Magasanikiibacteriota</taxon>
    </lineage>
</organism>
<accession>A0A1F6NPQ3</accession>
<dbReference type="GO" id="GO:0005524">
    <property type="term" value="F:ATP binding"/>
    <property type="evidence" value="ECO:0007669"/>
    <property type="project" value="InterPro"/>
</dbReference>
<comment type="caution">
    <text evidence="3">The sequence shown here is derived from an EMBL/GenBank/DDBJ whole genome shotgun (WGS) entry which is preliminary data.</text>
</comment>
<gene>
    <name evidence="3" type="ORF">A2493_00340</name>
</gene>
<dbReference type="PANTHER" id="PTHR30486">
    <property type="entry name" value="TWITCHING MOTILITY PROTEIN PILT"/>
    <property type="match status" value="1"/>
</dbReference>
<sequence>MKQIKSYFEEALKAGASDLHLVGGDKPTLRIDGNLKDLEEEPVFAEDLEKAIYTLLDANKKKIFEETLELDFGFELKGSRFRVNLHRQNGTVGLAARVIPEKIPTPQDLRFEPQLLEAINLLDGLVLIVGPTGHGKSTTLATMINEINKSRKSHIITIEDPIEFIFKEDKSLIEQREVGTDTKSFAEALKHVLRQDPNVILVGEMRDLETISIALTAAETGHLVFSTLHAASAAEAIERIIDVFDGPQQRQVMIQLASVLRIIVTQHLLPTVEGSRVAAREIMVNSPAVSNMIKESNIAQIYSAIQTGSKNGMQSMENSIKGLLEEGIISEEVAEKRMLKHKQI</sequence>
<dbReference type="CDD" id="cd01131">
    <property type="entry name" value="PilT"/>
    <property type="match status" value="1"/>
</dbReference>
<dbReference type="GO" id="GO:0016887">
    <property type="term" value="F:ATP hydrolysis activity"/>
    <property type="evidence" value="ECO:0007669"/>
    <property type="project" value="InterPro"/>
</dbReference>
<evidence type="ECO:0000256" key="1">
    <source>
        <dbReference type="ARBA" id="ARBA00006611"/>
    </source>
</evidence>
<dbReference type="SMART" id="SM00382">
    <property type="entry name" value="AAA"/>
    <property type="match status" value="1"/>
</dbReference>
<feature type="domain" description="AAA+ ATPase" evidence="2">
    <location>
        <begin position="122"/>
        <end position="247"/>
    </location>
</feature>
<dbReference type="InterPro" id="IPR006321">
    <property type="entry name" value="PilT/PilU"/>
</dbReference>
<dbReference type="InterPro" id="IPR001482">
    <property type="entry name" value="T2SS/T4SS_dom"/>
</dbReference>
<dbReference type="SUPFAM" id="SSF52540">
    <property type="entry name" value="P-loop containing nucleoside triphosphate hydrolases"/>
    <property type="match status" value="1"/>
</dbReference>
<dbReference type="Gene3D" id="3.30.450.90">
    <property type="match status" value="1"/>
</dbReference>
<dbReference type="InterPro" id="IPR003593">
    <property type="entry name" value="AAA+_ATPase"/>
</dbReference>
<dbReference type="NCBIfam" id="TIGR01420">
    <property type="entry name" value="pilT_fam"/>
    <property type="match status" value="1"/>
</dbReference>
<evidence type="ECO:0000259" key="2">
    <source>
        <dbReference type="SMART" id="SM00382"/>
    </source>
</evidence>
<dbReference type="Gene3D" id="3.40.50.300">
    <property type="entry name" value="P-loop containing nucleotide triphosphate hydrolases"/>
    <property type="match status" value="1"/>
</dbReference>
<evidence type="ECO:0000313" key="4">
    <source>
        <dbReference type="Proteomes" id="UP000178349"/>
    </source>
</evidence>
<dbReference type="Proteomes" id="UP000178349">
    <property type="component" value="Unassembled WGS sequence"/>
</dbReference>
<dbReference type="EMBL" id="MFQW01000033">
    <property type="protein sequence ID" value="OGH85976.1"/>
    <property type="molecule type" value="Genomic_DNA"/>
</dbReference>
<dbReference type="AlphaFoldDB" id="A0A1F6NPQ3"/>
<comment type="similarity">
    <text evidence="1">Belongs to the GSP E family.</text>
</comment>
<dbReference type="Pfam" id="PF00437">
    <property type="entry name" value="T2SSE"/>
    <property type="match status" value="1"/>
</dbReference>
<proteinExistence type="inferred from homology"/>
<evidence type="ECO:0000313" key="3">
    <source>
        <dbReference type="EMBL" id="OGH85976.1"/>
    </source>
</evidence>